<dbReference type="PANTHER" id="PTHR30055">
    <property type="entry name" value="HTH-TYPE TRANSCRIPTIONAL REGULATOR RUTR"/>
    <property type="match status" value="1"/>
</dbReference>
<keyword evidence="2 4" id="KW-0238">DNA-binding</keyword>
<organism evidence="6 7">
    <name type="scientific">Saccharospirillum mangrovi</name>
    <dbReference type="NCBI Taxonomy" id="2161747"/>
    <lineage>
        <taxon>Bacteria</taxon>
        <taxon>Pseudomonadati</taxon>
        <taxon>Pseudomonadota</taxon>
        <taxon>Gammaproteobacteria</taxon>
        <taxon>Oceanospirillales</taxon>
        <taxon>Saccharospirillaceae</taxon>
        <taxon>Saccharospirillum</taxon>
    </lineage>
</organism>
<keyword evidence="7" id="KW-1185">Reference proteome</keyword>
<evidence type="ECO:0000256" key="2">
    <source>
        <dbReference type="ARBA" id="ARBA00023125"/>
    </source>
</evidence>
<feature type="DNA-binding region" description="H-T-H motif" evidence="4">
    <location>
        <begin position="35"/>
        <end position="54"/>
    </location>
</feature>
<dbReference type="EMBL" id="JBHRYR010000004">
    <property type="protein sequence ID" value="MFC3854015.1"/>
    <property type="molecule type" value="Genomic_DNA"/>
</dbReference>
<protein>
    <submittedName>
        <fullName evidence="6">TetR/AcrR family transcriptional regulator</fullName>
    </submittedName>
</protein>
<evidence type="ECO:0000259" key="5">
    <source>
        <dbReference type="PROSITE" id="PS50977"/>
    </source>
</evidence>
<dbReference type="RefSeq" id="WP_380697872.1">
    <property type="nucleotide sequence ID" value="NZ_JBHRYR010000004.1"/>
</dbReference>
<dbReference type="SUPFAM" id="SSF46689">
    <property type="entry name" value="Homeodomain-like"/>
    <property type="match status" value="1"/>
</dbReference>
<evidence type="ECO:0000256" key="3">
    <source>
        <dbReference type="ARBA" id="ARBA00023163"/>
    </source>
</evidence>
<feature type="domain" description="HTH tetR-type" evidence="5">
    <location>
        <begin position="12"/>
        <end position="72"/>
    </location>
</feature>
<dbReference type="PROSITE" id="PS50977">
    <property type="entry name" value="HTH_TETR_2"/>
    <property type="match status" value="1"/>
</dbReference>
<comment type="caution">
    <text evidence="6">The sequence shown here is derived from an EMBL/GenBank/DDBJ whole genome shotgun (WGS) entry which is preliminary data.</text>
</comment>
<keyword evidence="1" id="KW-0805">Transcription regulation</keyword>
<dbReference type="Pfam" id="PF00440">
    <property type="entry name" value="TetR_N"/>
    <property type="match status" value="1"/>
</dbReference>
<accession>A0ABV8A0G3</accession>
<dbReference type="InterPro" id="IPR009057">
    <property type="entry name" value="Homeodomain-like_sf"/>
</dbReference>
<dbReference type="InterPro" id="IPR001647">
    <property type="entry name" value="HTH_TetR"/>
</dbReference>
<dbReference type="PANTHER" id="PTHR30055:SF234">
    <property type="entry name" value="HTH-TYPE TRANSCRIPTIONAL REGULATOR BETI"/>
    <property type="match status" value="1"/>
</dbReference>
<sequence length="178" mass="20169">MNQTAPEKRRSRISRQQILDTASGLLQEHGAQGVSIRKIAGLIPCAPPSIYYYFKNKEEILDAMVATPLDELIDRLTDQAASTLDAKGLLLAYADFWLMHRQQMSLLFLPGHWGQQSIFNHAKYSQIEQTLRQALDGDKLRAEGYLGLVNGLLFKVQNSDIDERKAYQLVEQTLTHLL</sequence>
<reference evidence="7" key="1">
    <citation type="journal article" date="2019" name="Int. J. Syst. Evol. Microbiol.">
        <title>The Global Catalogue of Microorganisms (GCM) 10K type strain sequencing project: providing services to taxonomists for standard genome sequencing and annotation.</title>
        <authorList>
            <consortium name="The Broad Institute Genomics Platform"/>
            <consortium name="The Broad Institute Genome Sequencing Center for Infectious Disease"/>
            <person name="Wu L."/>
            <person name="Ma J."/>
        </authorList>
    </citation>
    <scope>NUCLEOTIDE SEQUENCE [LARGE SCALE GENOMIC DNA]</scope>
    <source>
        <strain evidence="7">IBRC 10765</strain>
    </source>
</reference>
<dbReference type="InterPro" id="IPR050109">
    <property type="entry name" value="HTH-type_TetR-like_transc_reg"/>
</dbReference>
<evidence type="ECO:0000313" key="7">
    <source>
        <dbReference type="Proteomes" id="UP001595617"/>
    </source>
</evidence>
<evidence type="ECO:0000256" key="1">
    <source>
        <dbReference type="ARBA" id="ARBA00023015"/>
    </source>
</evidence>
<name>A0ABV8A0G3_9GAMM</name>
<gene>
    <name evidence="6" type="ORF">ACFOOG_14320</name>
</gene>
<dbReference type="PRINTS" id="PR00455">
    <property type="entry name" value="HTHTETR"/>
</dbReference>
<proteinExistence type="predicted"/>
<dbReference type="Proteomes" id="UP001595617">
    <property type="component" value="Unassembled WGS sequence"/>
</dbReference>
<keyword evidence="3" id="KW-0804">Transcription</keyword>
<dbReference type="Gene3D" id="1.10.357.10">
    <property type="entry name" value="Tetracycline Repressor, domain 2"/>
    <property type="match status" value="1"/>
</dbReference>
<evidence type="ECO:0000313" key="6">
    <source>
        <dbReference type="EMBL" id="MFC3854015.1"/>
    </source>
</evidence>
<evidence type="ECO:0000256" key="4">
    <source>
        <dbReference type="PROSITE-ProRule" id="PRU00335"/>
    </source>
</evidence>